<evidence type="ECO:0000313" key="1">
    <source>
        <dbReference type="EMBL" id="EGY53230.1"/>
    </source>
</evidence>
<gene>
    <name evidence="1" type="primary">pmbA</name>
    <name evidence="1" type="ORF">HMPREF9371_0528</name>
</gene>
<dbReference type="Proteomes" id="UP000003019">
    <property type="component" value="Unassembled WGS sequence"/>
</dbReference>
<proteinExistence type="predicted"/>
<sequence>MRIYRRFFNGEGYCDACYYREFKHKPCVKCGQIYRLPYRQKDVVCDRCKKNRPCLRCGKEQYSIGKLTQYGPVCNACSVYFREKKICSVCGKKAFRATRLGKSGTGAWLCPSCYGKARGHASCPQCGRHRMLQETEHGAMCKKMCYRGVYKLHNLPCPNTRRERKKM</sequence>
<dbReference type="AlphaFoldDB" id="G4CFY9"/>
<keyword evidence="2" id="KW-1185">Reference proteome</keyword>
<reference evidence="1 2" key="1">
    <citation type="submission" date="2011-05" db="EMBL/GenBank/DDBJ databases">
        <authorList>
            <person name="Muzny D."/>
            <person name="Qin X."/>
            <person name="Deng J."/>
            <person name="Jiang H."/>
            <person name="Liu Y."/>
            <person name="Qu J."/>
            <person name="Song X.-Z."/>
            <person name="Zhang L."/>
            <person name="Thornton R."/>
            <person name="Coyle M."/>
            <person name="Francisco L."/>
            <person name="Jackson L."/>
            <person name="Javaid M."/>
            <person name="Korchina V."/>
            <person name="Kovar C."/>
            <person name="Mata R."/>
            <person name="Mathew T."/>
            <person name="Ngo R."/>
            <person name="Nguyen L."/>
            <person name="Nguyen N."/>
            <person name="Okwuonu G."/>
            <person name="Ongeri F."/>
            <person name="Pham C."/>
            <person name="Simmons D."/>
            <person name="Wilczek-Boney K."/>
            <person name="Hale W."/>
            <person name="Jakkamsetti A."/>
            <person name="Pham P."/>
            <person name="Ruth R."/>
            <person name="San Lucas F."/>
            <person name="Warren J."/>
            <person name="Zhang J."/>
            <person name="Zhao Z."/>
            <person name="Zhou C."/>
            <person name="Zhu D."/>
            <person name="Lee S."/>
            <person name="Bess C."/>
            <person name="Blankenburg K."/>
            <person name="Forbes L."/>
            <person name="Fu Q."/>
            <person name="Gubbala S."/>
            <person name="Hirani K."/>
            <person name="Jayaseelan J.C."/>
            <person name="Lara F."/>
            <person name="Munidasa M."/>
            <person name="Palculict T."/>
            <person name="Patil S."/>
            <person name="Pu L.-L."/>
            <person name="Saada N."/>
            <person name="Tang L."/>
            <person name="Weissenberger G."/>
            <person name="Zhu Y."/>
            <person name="Hemphill L."/>
            <person name="Shang Y."/>
            <person name="Youmans B."/>
            <person name="Ayvaz T."/>
            <person name="Ross M."/>
            <person name="Santibanez J."/>
            <person name="Aqrawi P."/>
            <person name="Gross S."/>
            <person name="Joshi V."/>
            <person name="Fowler G."/>
            <person name="Nazareth L."/>
            <person name="Reid J."/>
            <person name="Worley K."/>
            <person name="Petrosino J."/>
            <person name="Highlander S."/>
            <person name="Gibbs R."/>
        </authorList>
    </citation>
    <scope>NUCLEOTIDE SEQUENCE [LARGE SCALE GENOMIC DNA]</scope>
    <source>
        <strain evidence="1 2">871</strain>
    </source>
</reference>
<dbReference type="EMBL" id="AGAY01000020">
    <property type="protein sequence ID" value="EGY53230.1"/>
    <property type="molecule type" value="Genomic_DNA"/>
</dbReference>
<dbReference type="HOGENOM" id="CLU_1592827_0_0_4"/>
<protein>
    <submittedName>
        <fullName evidence="1">Peptide maturation protein PmbA</fullName>
    </submittedName>
</protein>
<dbReference type="STRING" id="1032488.HMPREF9371_0528"/>
<evidence type="ECO:0000313" key="2">
    <source>
        <dbReference type="Proteomes" id="UP000003019"/>
    </source>
</evidence>
<name>G4CFY9_9NEIS</name>
<organism evidence="1 2">
    <name type="scientific">Neisseria shayeganii 871</name>
    <dbReference type="NCBI Taxonomy" id="1032488"/>
    <lineage>
        <taxon>Bacteria</taxon>
        <taxon>Pseudomonadati</taxon>
        <taxon>Pseudomonadota</taxon>
        <taxon>Betaproteobacteria</taxon>
        <taxon>Neisseriales</taxon>
        <taxon>Neisseriaceae</taxon>
        <taxon>Neisseria</taxon>
    </lineage>
</organism>
<accession>G4CFY9</accession>
<comment type="caution">
    <text evidence="1">The sequence shown here is derived from an EMBL/GenBank/DDBJ whole genome shotgun (WGS) entry which is preliminary data.</text>
</comment>